<dbReference type="SUPFAM" id="SSF53474">
    <property type="entry name" value="alpha/beta-Hydrolases"/>
    <property type="match status" value="1"/>
</dbReference>
<dbReference type="InterPro" id="IPR029058">
    <property type="entry name" value="AB_hydrolase_fold"/>
</dbReference>
<gene>
    <name evidence="1" type="ORF">NLU13_9786</name>
</gene>
<accession>A0AA39G8L5</accession>
<dbReference type="AlphaFoldDB" id="A0AA39G8L5"/>
<keyword evidence="2" id="KW-1185">Reference proteome</keyword>
<evidence type="ECO:0000313" key="2">
    <source>
        <dbReference type="Proteomes" id="UP001175261"/>
    </source>
</evidence>
<comment type="caution">
    <text evidence="1">The sequence shown here is derived from an EMBL/GenBank/DDBJ whole genome shotgun (WGS) entry which is preliminary data.</text>
</comment>
<dbReference type="Proteomes" id="UP001175261">
    <property type="component" value="Unassembled WGS sequence"/>
</dbReference>
<dbReference type="EMBL" id="JAPDFR010000010">
    <property type="protein sequence ID" value="KAK0382690.1"/>
    <property type="molecule type" value="Genomic_DNA"/>
</dbReference>
<dbReference type="Gene3D" id="3.40.50.1820">
    <property type="entry name" value="alpha/beta hydrolase"/>
    <property type="match status" value="1"/>
</dbReference>
<protein>
    <recommendedName>
        <fullName evidence="3">AB hydrolase-1 domain-containing protein</fullName>
    </recommendedName>
</protein>
<organism evidence="1 2">
    <name type="scientific">Sarocladium strictum</name>
    <name type="common">Black bundle disease fungus</name>
    <name type="synonym">Acremonium strictum</name>
    <dbReference type="NCBI Taxonomy" id="5046"/>
    <lineage>
        <taxon>Eukaryota</taxon>
        <taxon>Fungi</taxon>
        <taxon>Dikarya</taxon>
        <taxon>Ascomycota</taxon>
        <taxon>Pezizomycotina</taxon>
        <taxon>Sordariomycetes</taxon>
        <taxon>Hypocreomycetidae</taxon>
        <taxon>Hypocreales</taxon>
        <taxon>Sarocladiaceae</taxon>
        <taxon>Sarocladium</taxon>
    </lineage>
</organism>
<name>A0AA39G8L5_SARSR</name>
<evidence type="ECO:0000313" key="1">
    <source>
        <dbReference type="EMBL" id="KAK0382690.1"/>
    </source>
</evidence>
<proteinExistence type="predicted"/>
<sequence length="360" mass="40047">MSTISINDPRFHYVFELPSESGGDSTPSFRVAYADYGYRDENVTKQGSTFLFFGPLMASRLINIAKDNLAKNHKVRIIELDRPGIGGTSPARPGERMALWLRIVPALLEHLNIKHVSIGCHSGGTVYALDFILHHPEYLHPERAYLAIAAPWILPSHTESIMLSIVQSLPRWLISNTDKLAKLINNYIGPSLGLSIGATQNLIAMVRPSSASSASTDTSEVHTEARLWPQILNKMYGEGIQGISDDAILLLRKAKSMDGWGDWGDYDTLTPRLAEALHAAQRTLRVETFWPESDFVLGGNEKGTVWFDQCWDEAHCGNTVVYSSTILKGATHNEAWSLQFSTAHNAFKYISQESENQYVS</sequence>
<reference evidence="1" key="1">
    <citation type="submission" date="2022-10" db="EMBL/GenBank/DDBJ databases">
        <title>Determination and structural analysis of whole genome sequence of Sarocladium strictum F4-1.</title>
        <authorList>
            <person name="Hu L."/>
            <person name="Jiang Y."/>
        </authorList>
    </citation>
    <scope>NUCLEOTIDE SEQUENCE</scope>
    <source>
        <strain evidence="1">F4-1</strain>
    </source>
</reference>
<evidence type="ECO:0008006" key="3">
    <source>
        <dbReference type="Google" id="ProtNLM"/>
    </source>
</evidence>